<dbReference type="InterPro" id="IPR001647">
    <property type="entry name" value="HTH_TetR"/>
</dbReference>
<dbReference type="GO" id="GO:0003677">
    <property type="term" value="F:DNA binding"/>
    <property type="evidence" value="ECO:0007669"/>
    <property type="project" value="UniProtKB-UniRule"/>
</dbReference>
<keyword evidence="5" id="KW-1185">Reference proteome</keyword>
<dbReference type="Proteomes" id="UP000319375">
    <property type="component" value="Unassembled WGS sequence"/>
</dbReference>
<name>A0A5C5RZM1_9ACTN</name>
<reference evidence="4 5" key="1">
    <citation type="submission" date="2019-06" db="EMBL/GenBank/DDBJ databases">
        <title>Tsukamurella conjunctivitidis sp. nov., Tsukamurella assacharolytica sp. nov. and Tsukamurella sputae sp. nov. isolated from patients with conjunctivitis, bacteraemia (lymphoma) and respiratory infection (sputum) in Hong Kong.</title>
        <authorList>
            <person name="Teng J.L.L."/>
            <person name="Lee H.H."/>
            <person name="Fong J.Y.H."/>
            <person name="Fok K.M.N."/>
            <person name="Lau S.K.P."/>
            <person name="Woo P.C.Y."/>
        </authorList>
    </citation>
    <scope>NUCLEOTIDE SEQUENCE [LARGE SCALE GENOMIC DNA]</scope>
    <source>
        <strain evidence="4 5">HKU72</strain>
    </source>
</reference>
<dbReference type="InterPro" id="IPR009057">
    <property type="entry name" value="Homeodomain-like_sf"/>
</dbReference>
<comment type="caution">
    <text evidence="4">The sequence shown here is derived from an EMBL/GenBank/DDBJ whole genome shotgun (WGS) entry which is preliminary data.</text>
</comment>
<dbReference type="SUPFAM" id="SSF46689">
    <property type="entry name" value="Homeodomain-like"/>
    <property type="match status" value="1"/>
</dbReference>
<proteinExistence type="predicted"/>
<evidence type="ECO:0000313" key="5">
    <source>
        <dbReference type="Proteomes" id="UP000319375"/>
    </source>
</evidence>
<evidence type="ECO:0000259" key="3">
    <source>
        <dbReference type="PROSITE" id="PS50977"/>
    </source>
</evidence>
<dbReference type="AlphaFoldDB" id="A0A5C5RZM1"/>
<evidence type="ECO:0000256" key="2">
    <source>
        <dbReference type="PROSITE-ProRule" id="PRU00335"/>
    </source>
</evidence>
<gene>
    <name evidence="4" type="ORF">FK530_17100</name>
</gene>
<feature type="domain" description="HTH tetR-type" evidence="3">
    <location>
        <begin position="15"/>
        <end position="75"/>
    </location>
</feature>
<evidence type="ECO:0000313" key="4">
    <source>
        <dbReference type="EMBL" id="TWS27655.1"/>
    </source>
</evidence>
<feature type="DNA-binding region" description="H-T-H motif" evidence="2">
    <location>
        <begin position="38"/>
        <end position="57"/>
    </location>
</feature>
<keyword evidence="1 2" id="KW-0238">DNA-binding</keyword>
<dbReference type="Gene3D" id="1.10.357.10">
    <property type="entry name" value="Tetracycline Repressor, domain 2"/>
    <property type="match status" value="1"/>
</dbReference>
<protein>
    <submittedName>
        <fullName evidence="4">TetR family transcriptional regulator</fullName>
    </submittedName>
</protein>
<sequence length="192" mass="21091">MRRVMTETPRRRDPERRRREIIAAAAAIVVESGPDALTHRKVAARAEVPLGSTTQYFATLADLRAAALRSLIEEAEVWLDELEETFVRDGASPAAYTAALHCYLSDPQLVGGDFAVTCAAPSHPDLRALSTHWAADFAATLERYITPESARAVAMFTDGAIMTTVLDEQPADPELLERAITALWTPRQETTE</sequence>
<evidence type="ECO:0000256" key="1">
    <source>
        <dbReference type="ARBA" id="ARBA00023125"/>
    </source>
</evidence>
<dbReference type="PROSITE" id="PS50977">
    <property type="entry name" value="HTH_TETR_2"/>
    <property type="match status" value="1"/>
</dbReference>
<accession>A0A5C5RZM1</accession>
<dbReference type="EMBL" id="VIGX01000011">
    <property type="protein sequence ID" value="TWS27655.1"/>
    <property type="molecule type" value="Genomic_DNA"/>
</dbReference>
<organism evidence="4 5">
    <name type="scientific">Tsukamurella conjunctivitidis</name>
    <dbReference type="NCBI Taxonomy" id="2592068"/>
    <lineage>
        <taxon>Bacteria</taxon>
        <taxon>Bacillati</taxon>
        <taxon>Actinomycetota</taxon>
        <taxon>Actinomycetes</taxon>
        <taxon>Mycobacteriales</taxon>
        <taxon>Tsukamurellaceae</taxon>
        <taxon>Tsukamurella</taxon>
    </lineage>
</organism>